<keyword evidence="9" id="KW-1185">Reference proteome</keyword>
<evidence type="ECO:0000313" key="8">
    <source>
        <dbReference type="EMBL" id="OQR96373.1"/>
    </source>
</evidence>
<dbReference type="InterPro" id="IPR052727">
    <property type="entry name" value="Rab4/Rab5_effector"/>
</dbReference>
<feature type="compositionally biased region" description="Low complexity" evidence="5">
    <location>
        <begin position="424"/>
        <end position="434"/>
    </location>
</feature>
<dbReference type="Gene3D" id="3.30.530.20">
    <property type="match status" value="1"/>
</dbReference>
<dbReference type="InterPro" id="IPR013083">
    <property type="entry name" value="Znf_RING/FYVE/PHD"/>
</dbReference>
<dbReference type="Pfam" id="PF01852">
    <property type="entry name" value="START"/>
    <property type="match status" value="1"/>
</dbReference>
<evidence type="ECO:0008006" key="10">
    <source>
        <dbReference type="Google" id="ProtNLM"/>
    </source>
</evidence>
<dbReference type="Proteomes" id="UP000243579">
    <property type="component" value="Unassembled WGS sequence"/>
</dbReference>
<evidence type="ECO:0000256" key="2">
    <source>
        <dbReference type="ARBA" id="ARBA00022771"/>
    </source>
</evidence>
<feature type="domain" description="FYVE-type" evidence="6">
    <location>
        <begin position="247"/>
        <end position="306"/>
    </location>
</feature>
<dbReference type="SUPFAM" id="SSF55961">
    <property type="entry name" value="Bet v1-like"/>
    <property type="match status" value="1"/>
</dbReference>
<dbReference type="InterPro" id="IPR002913">
    <property type="entry name" value="START_lipid-bd_dom"/>
</dbReference>
<organism evidence="8 9">
    <name type="scientific">Achlya hypogyna</name>
    <name type="common">Oomycete</name>
    <name type="synonym">Protoachlya hypogyna</name>
    <dbReference type="NCBI Taxonomy" id="1202772"/>
    <lineage>
        <taxon>Eukaryota</taxon>
        <taxon>Sar</taxon>
        <taxon>Stramenopiles</taxon>
        <taxon>Oomycota</taxon>
        <taxon>Saprolegniomycetes</taxon>
        <taxon>Saprolegniales</taxon>
        <taxon>Achlyaceae</taxon>
        <taxon>Achlya</taxon>
    </lineage>
</organism>
<dbReference type="InterPro" id="IPR017455">
    <property type="entry name" value="Znf_FYVE-rel"/>
</dbReference>
<dbReference type="SUPFAM" id="SSF57903">
    <property type="entry name" value="FYVE/PHD zinc finger"/>
    <property type="match status" value="1"/>
</dbReference>
<feature type="domain" description="START" evidence="7">
    <location>
        <begin position="125"/>
        <end position="207"/>
    </location>
</feature>
<dbReference type="AlphaFoldDB" id="A0A1V9ZEF3"/>
<keyword evidence="3" id="KW-0862">Zinc</keyword>
<protein>
    <recommendedName>
        <fullName evidence="10">FYVE-type domain-containing protein</fullName>
    </recommendedName>
</protein>
<dbReference type="PANTHER" id="PTHR13510:SF44">
    <property type="entry name" value="RABENOSYN-5"/>
    <property type="match status" value="1"/>
</dbReference>
<dbReference type="PROSITE" id="PS50848">
    <property type="entry name" value="START"/>
    <property type="match status" value="1"/>
</dbReference>
<dbReference type="GO" id="GO:0008289">
    <property type="term" value="F:lipid binding"/>
    <property type="evidence" value="ECO:0007669"/>
    <property type="project" value="InterPro"/>
</dbReference>
<keyword evidence="1" id="KW-0479">Metal-binding</keyword>
<dbReference type="EMBL" id="JNBR01000146">
    <property type="protein sequence ID" value="OQR96373.1"/>
    <property type="molecule type" value="Genomic_DNA"/>
</dbReference>
<evidence type="ECO:0000256" key="4">
    <source>
        <dbReference type="PROSITE-ProRule" id="PRU00091"/>
    </source>
</evidence>
<dbReference type="InterPro" id="IPR000306">
    <property type="entry name" value="Znf_FYVE"/>
</dbReference>
<evidence type="ECO:0000256" key="5">
    <source>
        <dbReference type="SAM" id="MobiDB-lite"/>
    </source>
</evidence>
<evidence type="ECO:0000259" key="7">
    <source>
        <dbReference type="PROSITE" id="PS50848"/>
    </source>
</evidence>
<dbReference type="InterPro" id="IPR011011">
    <property type="entry name" value="Znf_FYVE_PHD"/>
</dbReference>
<proteinExistence type="predicted"/>
<keyword evidence="2 4" id="KW-0863">Zinc-finger</keyword>
<feature type="region of interest" description="Disordered" evidence="5">
    <location>
        <begin position="386"/>
        <end position="442"/>
    </location>
</feature>
<dbReference type="InterPro" id="IPR023393">
    <property type="entry name" value="START-like_dom_sf"/>
</dbReference>
<evidence type="ECO:0000256" key="1">
    <source>
        <dbReference type="ARBA" id="ARBA00022723"/>
    </source>
</evidence>
<evidence type="ECO:0000256" key="3">
    <source>
        <dbReference type="ARBA" id="ARBA00022833"/>
    </source>
</evidence>
<reference evidence="8 9" key="1">
    <citation type="journal article" date="2014" name="Genome Biol. Evol.">
        <title>The secreted proteins of Achlya hypogyna and Thraustotheca clavata identify the ancestral oomycete secretome and reveal gene acquisitions by horizontal gene transfer.</title>
        <authorList>
            <person name="Misner I."/>
            <person name="Blouin N."/>
            <person name="Leonard G."/>
            <person name="Richards T.A."/>
            <person name="Lane C.E."/>
        </authorList>
    </citation>
    <scope>NUCLEOTIDE SEQUENCE [LARGE SCALE GENOMIC DNA]</scope>
    <source>
        <strain evidence="8 9">ATCC 48635</strain>
    </source>
</reference>
<dbReference type="Gene3D" id="3.30.40.10">
    <property type="entry name" value="Zinc/RING finger domain, C3HC4 (zinc finger)"/>
    <property type="match status" value="1"/>
</dbReference>
<gene>
    <name evidence="8" type="ORF">ACHHYP_15989</name>
</gene>
<evidence type="ECO:0000313" key="9">
    <source>
        <dbReference type="Proteomes" id="UP000243579"/>
    </source>
</evidence>
<evidence type="ECO:0000259" key="6">
    <source>
        <dbReference type="PROSITE" id="PS50178"/>
    </source>
</evidence>
<dbReference type="PROSITE" id="PS50178">
    <property type="entry name" value="ZF_FYVE"/>
    <property type="match status" value="1"/>
</dbReference>
<comment type="caution">
    <text evidence="8">The sequence shown here is derived from an EMBL/GenBank/DDBJ whole genome shotgun (WGS) entry which is preliminary data.</text>
</comment>
<accession>A0A1V9ZEF3</accession>
<dbReference type="PANTHER" id="PTHR13510">
    <property type="entry name" value="FYVE-FINGER-CONTAINING RAB5 EFFECTOR PROTEIN RABENOSYN-5-RELATED"/>
    <property type="match status" value="1"/>
</dbReference>
<dbReference type="Pfam" id="PF01363">
    <property type="entry name" value="FYVE"/>
    <property type="match status" value="1"/>
</dbReference>
<name>A0A1V9ZEF3_ACHHY</name>
<dbReference type="OrthoDB" id="66074at2759"/>
<sequence length="468" mass="52742">MRFRPDFHPTLTSHQREHLDITAKKSMQDLLQVASTIAPASPRLRLEMLPPLQGNPDVQSICASVTLQASLEDIEAIMASRVANTSEIQAFAKSVETHVKASAILLTLGPSMTVNWAMIESQSSLMRHRDFVYLQRRERTVVDGSETWVSVTHSVKIDGCPALEQLELVRGGLYASGYVFSAHPTNGTVKATYILSVDFKGRTPHAWSQSTLKHWCSALGRMAEFFDARHLGRLSSYVRSDMEIKSSKNVAYCNVCGGDFYAWSKKDNCRVCGEVVCPRCTEKKEVTLPAGVMKLPMCTVCLHSKFSPEKLSPLLRLSRASQWQEERSLPPRAERWSQARLSPEMGDFTVHRRPSQRVVYEHQSRSHDAPVEMGDFTVQRRSSQRVLDERQGGENNAPVDMGDFTVQRRQSQPVNGSVGLPMDRAASYRQSRQRSQVDRASFEEMQRVCQPRLSFEADGDVDLFDKVF</sequence>
<dbReference type="GO" id="GO:0008270">
    <property type="term" value="F:zinc ion binding"/>
    <property type="evidence" value="ECO:0007669"/>
    <property type="project" value="UniProtKB-KW"/>
</dbReference>